<dbReference type="Pfam" id="PF10058">
    <property type="entry name" value="Zn_ribbon_10"/>
    <property type="match status" value="1"/>
</dbReference>
<dbReference type="GO" id="GO:1903373">
    <property type="term" value="P:positive regulation of endoplasmic reticulum tubular network organization"/>
    <property type="evidence" value="ECO:0007669"/>
    <property type="project" value="UniProtKB-UniRule"/>
</dbReference>
<feature type="region of interest" description="Disordered" evidence="2">
    <location>
        <begin position="211"/>
        <end position="237"/>
    </location>
</feature>
<evidence type="ECO:0000313" key="4">
    <source>
        <dbReference type="EMBL" id="KIY63287.1"/>
    </source>
</evidence>
<keyword evidence="1" id="KW-1133">Transmembrane helix</keyword>
<accession>A0A0D7AYJ8</accession>
<dbReference type="AlphaFoldDB" id="A0A0D7AYJ8"/>
<keyword evidence="1" id="KW-0472">Membrane</keyword>
<keyword evidence="5" id="KW-1185">Reference proteome</keyword>
<gene>
    <name evidence="4" type="ORF">CYLTODRAFT_494040</name>
</gene>
<feature type="region of interest" description="Disordered" evidence="2">
    <location>
        <begin position="161"/>
        <end position="193"/>
    </location>
</feature>
<dbReference type="OrthoDB" id="1725934at2759"/>
<dbReference type="GO" id="GO:0071788">
    <property type="term" value="P:endoplasmic reticulum tubular network maintenance"/>
    <property type="evidence" value="ECO:0007669"/>
    <property type="project" value="UniProtKB-UniRule"/>
</dbReference>
<evidence type="ECO:0000256" key="2">
    <source>
        <dbReference type="SAM" id="MobiDB-lite"/>
    </source>
</evidence>
<keyword evidence="1" id="KW-0863">Zinc-finger</keyword>
<feature type="domain" description="Lunapark zinc ribbon" evidence="3">
    <location>
        <begin position="239"/>
        <end position="290"/>
    </location>
</feature>
<organism evidence="4 5">
    <name type="scientific">Cylindrobasidium torrendii FP15055 ss-10</name>
    <dbReference type="NCBI Taxonomy" id="1314674"/>
    <lineage>
        <taxon>Eukaryota</taxon>
        <taxon>Fungi</taxon>
        <taxon>Dikarya</taxon>
        <taxon>Basidiomycota</taxon>
        <taxon>Agaricomycotina</taxon>
        <taxon>Agaricomycetes</taxon>
        <taxon>Agaricomycetidae</taxon>
        <taxon>Agaricales</taxon>
        <taxon>Marasmiineae</taxon>
        <taxon>Physalacriaceae</taxon>
        <taxon>Cylindrobasidium</taxon>
    </lineage>
</organism>
<dbReference type="GO" id="GO:0008270">
    <property type="term" value="F:zinc ion binding"/>
    <property type="evidence" value="ECO:0007669"/>
    <property type="project" value="UniProtKB-KW"/>
</dbReference>
<dbReference type="EMBL" id="KN880707">
    <property type="protein sequence ID" value="KIY63287.1"/>
    <property type="molecule type" value="Genomic_DNA"/>
</dbReference>
<evidence type="ECO:0000313" key="5">
    <source>
        <dbReference type="Proteomes" id="UP000054007"/>
    </source>
</evidence>
<dbReference type="InterPro" id="IPR040115">
    <property type="entry name" value="Lnp"/>
</dbReference>
<keyword evidence="1" id="KW-0479">Metal-binding</keyword>
<dbReference type="GO" id="GO:0098826">
    <property type="term" value="C:endoplasmic reticulum tubular network membrane"/>
    <property type="evidence" value="ECO:0007669"/>
    <property type="project" value="UniProtKB-UniRule"/>
</dbReference>
<comment type="similarity">
    <text evidence="1">Belongs to the lunapark family.</text>
</comment>
<feature type="transmembrane region" description="Helical" evidence="1">
    <location>
        <begin position="49"/>
        <end position="69"/>
    </location>
</feature>
<comment type="domain">
    <text evidence="1">The C4-type zinc finger motif is necessary both for its ER three-way tubular junction localization and formation.</text>
</comment>
<proteinExistence type="inferred from homology"/>
<reference evidence="4 5" key="1">
    <citation type="journal article" date="2015" name="Fungal Genet. Biol.">
        <title>Evolution of novel wood decay mechanisms in Agaricales revealed by the genome sequences of Fistulina hepatica and Cylindrobasidium torrendii.</title>
        <authorList>
            <person name="Floudas D."/>
            <person name="Held B.W."/>
            <person name="Riley R."/>
            <person name="Nagy L.G."/>
            <person name="Koehler G."/>
            <person name="Ransdell A.S."/>
            <person name="Younus H."/>
            <person name="Chow J."/>
            <person name="Chiniquy J."/>
            <person name="Lipzen A."/>
            <person name="Tritt A."/>
            <person name="Sun H."/>
            <person name="Haridas S."/>
            <person name="LaButti K."/>
            <person name="Ohm R.A."/>
            <person name="Kues U."/>
            <person name="Blanchette R.A."/>
            <person name="Grigoriev I.V."/>
            <person name="Minto R.E."/>
            <person name="Hibbett D.S."/>
        </authorList>
    </citation>
    <scope>NUCLEOTIDE SEQUENCE [LARGE SCALE GENOMIC DNA]</scope>
    <source>
        <strain evidence="4 5">FP15055 ss-10</strain>
    </source>
</reference>
<sequence>MSWVARVLDQYFPARNGDYESVLSALAMNIEKRKIKLADIRLREQRTKFATTIYTLAAWLLYVLLWYLGTLPNFGLATAGTRGSSARRFRTLVEGVPVVAGPVIIMAMVRAIQWWYTRKGNAEEKALQSLLKEQRAKVEEIKKKTNYYSTRELLKRYDASPSATLPMTPKKKGTRPSGIVTTGPASPIASSSAVPVNGPIGGLTIATPLRETSQAVSSSPFGTPGTPSRPPPTPSRKQWYDKLADAVLGDEDDTARYALVCENCFVHNGLVKESVWDDIQYSCPKCSHFNPSRRSKNAPSITVTSPLSSVSLTSTSMPSISAPSTPVKTKAIPLQATTPHDMDINKS</sequence>
<feature type="compositionally biased region" description="Low complexity" evidence="2">
    <location>
        <begin position="217"/>
        <end position="226"/>
    </location>
</feature>
<dbReference type="PANTHER" id="PTHR22166:SF12">
    <property type="entry name" value="ENDOPLASMIC RETICULUM JUNCTION FORMATION PROTEIN LUNAPARK"/>
    <property type="match status" value="1"/>
</dbReference>
<comment type="function">
    <text evidence="1">Plays a role in determining ER morphology.</text>
</comment>
<dbReference type="STRING" id="1314674.A0A0D7AYJ8"/>
<feature type="region of interest" description="Disordered" evidence="2">
    <location>
        <begin position="290"/>
        <end position="347"/>
    </location>
</feature>
<keyword evidence="1" id="KW-0256">Endoplasmic reticulum</keyword>
<keyword evidence="1" id="KW-0862">Zinc</keyword>
<comment type="subcellular location">
    <subcellularLocation>
        <location evidence="1">Endoplasmic reticulum membrane</location>
        <topology evidence="1">Multi-pass membrane protein</topology>
    </subcellularLocation>
</comment>
<dbReference type="InterPro" id="IPR019273">
    <property type="entry name" value="Lunapark_Znf"/>
</dbReference>
<feature type="transmembrane region" description="Helical" evidence="1">
    <location>
        <begin position="89"/>
        <end position="109"/>
    </location>
</feature>
<dbReference type="Proteomes" id="UP000054007">
    <property type="component" value="Unassembled WGS sequence"/>
</dbReference>
<name>A0A0D7AYJ8_9AGAR</name>
<dbReference type="PANTHER" id="PTHR22166">
    <property type="entry name" value="ENDOPLASMIC RETICULUM JUNCTION FORMATION PROTEIN LUNAPARK"/>
    <property type="match status" value="1"/>
</dbReference>
<keyword evidence="1" id="KW-0812">Transmembrane</keyword>
<feature type="compositionally biased region" description="Low complexity" evidence="2">
    <location>
        <begin position="300"/>
        <end position="321"/>
    </location>
</feature>
<protein>
    <recommendedName>
        <fullName evidence="1">Endoplasmic reticulum junction formation protein lunapark</fullName>
    </recommendedName>
</protein>
<evidence type="ECO:0000256" key="1">
    <source>
        <dbReference type="RuleBase" id="RU367073"/>
    </source>
</evidence>
<evidence type="ECO:0000259" key="3">
    <source>
        <dbReference type="Pfam" id="PF10058"/>
    </source>
</evidence>
<feature type="compositionally biased region" description="Low complexity" evidence="2">
    <location>
        <begin position="184"/>
        <end position="193"/>
    </location>
</feature>